<dbReference type="PROSITE" id="PS00350">
    <property type="entry name" value="MADS_BOX_1"/>
    <property type="match status" value="1"/>
</dbReference>
<evidence type="ECO:0000256" key="1">
    <source>
        <dbReference type="ARBA" id="ARBA00004123"/>
    </source>
</evidence>
<keyword evidence="2" id="KW-0805">Transcription regulation</keyword>
<evidence type="ECO:0000256" key="3">
    <source>
        <dbReference type="ARBA" id="ARBA00023125"/>
    </source>
</evidence>
<keyword evidence="4" id="KW-0804">Transcription</keyword>
<comment type="caution">
    <text evidence="7">The sequence shown here is derived from an EMBL/GenBank/DDBJ whole genome shotgun (WGS) entry which is preliminary data.</text>
</comment>
<dbReference type="InterPro" id="IPR036879">
    <property type="entry name" value="TF_MADSbox_sf"/>
</dbReference>
<dbReference type="Proteomes" id="UP000525078">
    <property type="component" value="Unassembled WGS sequence"/>
</dbReference>
<dbReference type="Pfam" id="PF00319">
    <property type="entry name" value="SRF-TF"/>
    <property type="match status" value="1"/>
</dbReference>
<name>A0A7J6DS97_CANSA</name>
<organism evidence="7 8">
    <name type="scientific">Cannabis sativa</name>
    <name type="common">Hemp</name>
    <name type="synonym">Marijuana</name>
    <dbReference type="NCBI Taxonomy" id="3483"/>
    <lineage>
        <taxon>Eukaryota</taxon>
        <taxon>Viridiplantae</taxon>
        <taxon>Streptophyta</taxon>
        <taxon>Embryophyta</taxon>
        <taxon>Tracheophyta</taxon>
        <taxon>Spermatophyta</taxon>
        <taxon>Magnoliopsida</taxon>
        <taxon>eudicotyledons</taxon>
        <taxon>Gunneridae</taxon>
        <taxon>Pentapetalae</taxon>
        <taxon>rosids</taxon>
        <taxon>fabids</taxon>
        <taxon>Rosales</taxon>
        <taxon>Cannabaceae</taxon>
        <taxon>Cannabis</taxon>
    </lineage>
</organism>
<dbReference type="SMART" id="SM00432">
    <property type="entry name" value="MADS"/>
    <property type="match status" value="1"/>
</dbReference>
<feature type="domain" description="MADS-box" evidence="6">
    <location>
        <begin position="1"/>
        <end position="61"/>
    </location>
</feature>
<keyword evidence="3" id="KW-0238">DNA-binding</keyword>
<dbReference type="GO" id="GO:0000977">
    <property type="term" value="F:RNA polymerase II transcription regulatory region sequence-specific DNA binding"/>
    <property type="evidence" value="ECO:0007669"/>
    <property type="project" value="InterPro"/>
</dbReference>
<dbReference type="SUPFAM" id="SSF55455">
    <property type="entry name" value="SRF-like"/>
    <property type="match status" value="1"/>
</dbReference>
<gene>
    <name evidence="7" type="ORF">F8388_002044</name>
</gene>
<evidence type="ECO:0000313" key="7">
    <source>
        <dbReference type="EMBL" id="KAF4348876.1"/>
    </source>
</evidence>
<dbReference type="GO" id="GO:0046983">
    <property type="term" value="F:protein dimerization activity"/>
    <property type="evidence" value="ECO:0007669"/>
    <property type="project" value="InterPro"/>
</dbReference>
<evidence type="ECO:0000313" key="8">
    <source>
        <dbReference type="Proteomes" id="UP000525078"/>
    </source>
</evidence>
<comment type="subcellular location">
    <subcellularLocation>
        <location evidence="1">Nucleus</location>
    </subcellularLocation>
</comment>
<dbReference type="GO" id="GO:0045944">
    <property type="term" value="P:positive regulation of transcription by RNA polymerase II"/>
    <property type="evidence" value="ECO:0007669"/>
    <property type="project" value="InterPro"/>
</dbReference>
<dbReference type="InterPro" id="IPR050142">
    <property type="entry name" value="MADS-box/MEF2_TF"/>
</dbReference>
<dbReference type="InterPro" id="IPR033896">
    <property type="entry name" value="MEF2-like_N"/>
</dbReference>
<keyword evidence="5" id="KW-0539">Nucleus</keyword>
<dbReference type="EMBL" id="JAATIP010000420">
    <property type="protein sequence ID" value="KAF4348876.1"/>
    <property type="molecule type" value="Genomic_DNA"/>
</dbReference>
<dbReference type="PANTHER" id="PTHR48019">
    <property type="entry name" value="SERUM RESPONSE FACTOR HOMOLOG"/>
    <property type="match status" value="1"/>
</dbReference>
<dbReference type="GO" id="GO:0005634">
    <property type="term" value="C:nucleus"/>
    <property type="evidence" value="ECO:0007669"/>
    <property type="project" value="UniProtKB-SubCell"/>
</dbReference>
<evidence type="ECO:0000256" key="4">
    <source>
        <dbReference type="ARBA" id="ARBA00023163"/>
    </source>
</evidence>
<dbReference type="PRINTS" id="PR00404">
    <property type="entry name" value="MADSDOMAIN"/>
</dbReference>
<evidence type="ECO:0000256" key="2">
    <source>
        <dbReference type="ARBA" id="ARBA00023015"/>
    </source>
</evidence>
<protein>
    <recommendedName>
        <fullName evidence="6">MADS-box domain-containing protein</fullName>
    </recommendedName>
</protein>
<reference evidence="7 8" key="1">
    <citation type="journal article" date="2020" name="bioRxiv">
        <title>Sequence and annotation of 42 cannabis genomes reveals extensive copy number variation in cannabinoid synthesis and pathogen resistance genes.</title>
        <authorList>
            <person name="Mckernan K.J."/>
            <person name="Helbert Y."/>
            <person name="Kane L.T."/>
            <person name="Ebling H."/>
            <person name="Zhang L."/>
            <person name="Liu B."/>
            <person name="Eaton Z."/>
            <person name="Mclaughlin S."/>
            <person name="Kingan S."/>
            <person name="Baybayan P."/>
            <person name="Concepcion G."/>
            <person name="Jordan M."/>
            <person name="Riva A."/>
            <person name="Barbazuk W."/>
            <person name="Harkins T."/>
        </authorList>
    </citation>
    <scope>NUCLEOTIDE SEQUENCE [LARGE SCALE GENOMIC DNA]</scope>
    <source>
        <strain evidence="8">cv. Jamaican Lion 4</strain>
        <tissue evidence="7">Leaf</tissue>
    </source>
</reference>
<dbReference type="AlphaFoldDB" id="A0A7J6DS97"/>
<sequence>MGRGKVEMKLIENKQSRQVTFAKRRSGLMKKAHELSVLCDVEIGLIVFSGNGRLYEFCSGHRKRLTFFRKMKLGPSPLRKFSFTFKLIDSDRILNKNWKKNPRKKKCIWQEGDHPRKEAQRVNTITVEVLDTCKDFAARLQHLLQQTSQWR</sequence>
<dbReference type="PROSITE" id="PS50066">
    <property type="entry name" value="MADS_BOX_2"/>
    <property type="match status" value="1"/>
</dbReference>
<accession>A0A7J6DS97</accession>
<dbReference type="CDD" id="cd00265">
    <property type="entry name" value="MADS_MEF2_like"/>
    <property type="match status" value="1"/>
</dbReference>
<proteinExistence type="predicted"/>
<dbReference type="Gene3D" id="3.40.1810.10">
    <property type="entry name" value="Transcription factor, MADS-box"/>
    <property type="match status" value="1"/>
</dbReference>
<dbReference type="InterPro" id="IPR002100">
    <property type="entry name" value="TF_MADSbox"/>
</dbReference>
<evidence type="ECO:0000259" key="6">
    <source>
        <dbReference type="PROSITE" id="PS50066"/>
    </source>
</evidence>
<evidence type="ECO:0000256" key="5">
    <source>
        <dbReference type="ARBA" id="ARBA00023242"/>
    </source>
</evidence>